<dbReference type="AlphaFoldDB" id="A0A0N8NTR5"/>
<dbReference type="STRING" id="36849.OXPF_08010"/>
<proteinExistence type="predicted"/>
<keyword evidence="1" id="KW-0472">Membrane</keyword>
<dbReference type="NCBIfam" id="NF033634">
    <property type="entry name" value="SLATT_1"/>
    <property type="match status" value="1"/>
</dbReference>
<evidence type="ECO:0000313" key="3">
    <source>
        <dbReference type="Proteomes" id="UP000050326"/>
    </source>
</evidence>
<comment type="caution">
    <text evidence="2">The sequence shown here is derived from an EMBL/GenBank/DDBJ whole genome shotgun (WGS) entry which is preliminary data.</text>
</comment>
<sequence>MDLNNNCKALEYLVENYKYYDEKSIIYKRNYYILTVSSIVLSALIPLISLFIEIYPFFKYLIAFLGSAASIMTALNAHYRFHEKWIEYRSAAEDLKCHKYLFETQSLPYKGKYKDELLLSNVYSIVKAEHISWKSLELNNKNKPPANKQQ</sequence>
<evidence type="ECO:0000313" key="2">
    <source>
        <dbReference type="EMBL" id="KPU45568.1"/>
    </source>
</evidence>
<gene>
    <name evidence="2" type="ORF">OXPF_08010</name>
</gene>
<reference evidence="2 3" key="1">
    <citation type="submission" date="2015-09" db="EMBL/GenBank/DDBJ databases">
        <title>Genome sequence of Oxobacter pfennigii DSM 3222.</title>
        <authorList>
            <person name="Poehlein A."/>
            <person name="Bengelsdorf F.R."/>
            <person name="Schiel-Bengelsdorf B."/>
            <person name="Duerre P."/>
            <person name="Daniel R."/>
        </authorList>
    </citation>
    <scope>NUCLEOTIDE SEQUENCE [LARGE SCALE GENOMIC DNA]</scope>
    <source>
        <strain evidence="2 3">DSM 3222</strain>
    </source>
</reference>
<dbReference type="Pfam" id="PF14015">
    <property type="entry name" value="DUF4231"/>
    <property type="match status" value="1"/>
</dbReference>
<evidence type="ECO:0000256" key="1">
    <source>
        <dbReference type="SAM" id="Phobius"/>
    </source>
</evidence>
<organism evidence="2 3">
    <name type="scientific">Oxobacter pfennigii</name>
    <dbReference type="NCBI Taxonomy" id="36849"/>
    <lineage>
        <taxon>Bacteria</taxon>
        <taxon>Bacillati</taxon>
        <taxon>Bacillota</taxon>
        <taxon>Clostridia</taxon>
        <taxon>Eubacteriales</taxon>
        <taxon>Clostridiaceae</taxon>
        <taxon>Oxobacter</taxon>
    </lineage>
</organism>
<name>A0A0N8NTR5_9CLOT</name>
<feature type="transmembrane region" description="Helical" evidence="1">
    <location>
        <begin position="31"/>
        <end position="52"/>
    </location>
</feature>
<dbReference type="RefSeq" id="WP_054873911.1">
    <property type="nucleotide sequence ID" value="NZ_LKET01000021.1"/>
</dbReference>
<dbReference type="OrthoDB" id="9791874at2"/>
<dbReference type="InterPro" id="IPR025325">
    <property type="entry name" value="DUF4231"/>
</dbReference>
<dbReference type="Proteomes" id="UP000050326">
    <property type="component" value="Unassembled WGS sequence"/>
</dbReference>
<accession>A0A0N8NTR5</accession>
<keyword evidence="1" id="KW-1133">Transmembrane helix</keyword>
<evidence type="ECO:0008006" key="4">
    <source>
        <dbReference type="Google" id="ProtNLM"/>
    </source>
</evidence>
<protein>
    <recommendedName>
        <fullName evidence="4">SMODS and SLOG-associating 2TM effector domain-containing protein</fullName>
    </recommendedName>
</protein>
<keyword evidence="1" id="KW-0812">Transmembrane</keyword>
<dbReference type="EMBL" id="LKET01000021">
    <property type="protein sequence ID" value="KPU45568.1"/>
    <property type="molecule type" value="Genomic_DNA"/>
</dbReference>
<feature type="transmembrane region" description="Helical" evidence="1">
    <location>
        <begin position="58"/>
        <end position="79"/>
    </location>
</feature>
<keyword evidence="3" id="KW-1185">Reference proteome</keyword>